<dbReference type="Gene3D" id="3.40.1620.10">
    <property type="entry name" value="YefM-like domain"/>
    <property type="match status" value="1"/>
</dbReference>
<proteinExistence type="inferred from homology"/>
<reference evidence="4" key="1">
    <citation type="journal article" date="2014" name="FEMS Microbiol. Lett.">
        <title>Draft Genomic DNA Sequence of the Facultatively Methylotrophic Bacterium Acidomonas methanolica type strain MB58.</title>
        <authorList>
            <person name="Higashiura N."/>
            <person name="Hadano H."/>
            <person name="Hirakawa H."/>
            <person name="Matsutani M."/>
            <person name="Takabe S."/>
            <person name="Matsushita K."/>
            <person name="Azuma Y."/>
        </authorList>
    </citation>
    <scope>NUCLEOTIDE SEQUENCE [LARGE SCALE GENOMIC DNA]</scope>
    <source>
        <strain evidence="4">MB58</strain>
    </source>
</reference>
<organism evidence="3 4">
    <name type="scientific">Acidomonas methanolica NBRC 104435</name>
    <dbReference type="NCBI Taxonomy" id="1231351"/>
    <lineage>
        <taxon>Bacteria</taxon>
        <taxon>Pseudomonadati</taxon>
        <taxon>Pseudomonadota</taxon>
        <taxon>Alphaproteobacteria</taxon>
        <taxon>Acetobacterales</taxon>
        <taxon>Acetobacteraceae</taxon>
        <taxon>Acidomonas</taxon>
    </lineage>
</organism>
<comment type="caution">
    <text evidence="3">The sequence shown here is derived from an EMBL/GenBank/DDBJ whole genome shotgun (WGS) entry which is preliminary data.</text>
</comment>
<dbReference type="InterPro" id="IPR006442">
    <property type="entry name" value="Antitoxin_Phd/YefM"/>
</dbReference>
<dbReference type="EMBL" id="BAND01000059">
    <property type="protein sequence ID" value="GAJ29295.1"/>
    <property type="molecule type" value="Genomic_DNA"/>
</dbReference>
<evidence type="ECO:0000256" key="1">
    <source>
        <dbReference type="ARBA" id="ARBA00009981"/>
    </source>
</evidence>
<dbReference type="AlphaFoldDB" id="A0A023D6C4"/>
<evidence type="ECO:0000256" key="2">
    <source>
        <dbReference type="RuleBase" id="RU362080"/>
    </source>
</evidence>
<sequence>MAQFSVHDAKTNLSRLIADALAGGDVVIARGSVPVVRLVPVEPRGRRVFGTLKGKITLDKAFDEPLPADELEGWTLS</sequence>
<name>A0A023D6C4_ACIMT</name>
<evidence type="ECO:0000313" key="3">
    <source>
        <dbReference type="EMBL" id="GAJ29295.1"/>
    </source>
</evidence>
<dbReference type="SUPFAM" id="SSF143120">
    <property type="entry name" value="YefM-like"/>
    <property type="match status" value="1"/>
</dbReference>
<dbReference type="OrthoDB" id="9800503at2"/>
<accession>A0A023D6C4</accession>
<comment type="similarity">
    <text evidence="1 2">Belongs to the phD/YefM antitoxin family.</text>
</comment>
<comment type="function">
    <text evidence="2">Antitoxin component of a type II toxin-antitoxin (TA) system.</text>
</comment>
<protein>
    <recommendedName>
        <fullName evidence="2">Antitoxin</fullName>
    </recommendedName>
</protein>
<dbReference type="Proteomes" id="UP000019760">
    <property type="component" value="Unassembled WGS sequence"/>
</dbReference>
<gene>
    <name evidence="3" type="ORF">Amme_059_014</name>
</gene>
<dbReference type="NCBIfam" id="TIGR01552">
    <property type="entry name" value="phd_fam"/>
    <property type="match status" value="1"/>
</dbReference>
<keyword evidence="4" id="KW-1185">Reference proteome</keyword>
<reference evidence="3 4" key="2">
    <citation type="journal article" date="2014" name="FEMS Microbiol. Lett.">
        <title>Draft genomic DNA sequence of the facultatively methylotrophic bacterium Acidomonas methanolica type strain MB58.</title>
        <authorList>
            <person name="Higashiura N."/>
            <person name="Hadano H."/>
            <person name="Hirakawa H."/>
            <person name="Matsutani M."/>
            <person name="Takabe S."/>
            <person name="Matsushita K."/>
            <person name="Azuma Y."/>
        </authorList>
    </citation>
    <scope>NUCLEOTIDE SEQUENCE [LARGE SCALE GENOMIC DNA]</scope>
    <source>
        <strain evidence="3 4">MB58</strain>
    </source>
</reference>
<dbReference type="Pfam" id="PF02604">
    <property type="entry name" value="PhdYeFM_antitox"/>
    <property type="match status" value="1"/>
</dbReference>
<evidence type="ECO:0000313" key="4">
    <source>
        <dbReference type="Proteomes" id="UP000019760"/>
    </source>
</evidence>
<dbReference type="InterPro" id="IPR036165">
    <property type="entry name" value="YefM-like_sf"/>
</dbReference>
<dbReference type="RefSeq" id="WP_042058980.1">
    <property type="nucleotide sequence ID" value="NZ_BAND01000059.1"/>
</dbReference>